<organism evidence="2 3">
    <name type="scientific">Diplocarpon coronariae</name>
    <dbReference type="NCBI Taxonomy" id="2795749"/>
    <lineage>
        <taxon>Eukaryota</taxon>
        <taxon>Fungi</taxon>
        <taxon>Dikarya</taxon>
        <taxon>Ascomycota</taxon>
        <taxon>Pezizomycotina</taxon>
        <taxon>Leotiomycetes</taxon>
        <taxon>Helotiales</taxon>
        <taxon>Drepanopezizaceae</taxon>
        <taxon>Diplocarpon</taxon>
    </lineage>
</organism>
<sequence length="269" mass="28990">MLHGGRGTRVLFLPSLASFSRIQGGLASQPKAGRSRPAPLTSATSATSATSGRPRPSPPVSAAEPARNAFVSTWVPRSRLEPCRRGTVEFGTHPVNQQALLRRRCTAAACVYRPVPGLIQPRVDRRAAEESRARGVWWGRWSARAHRTWPARRRDAIPATTRLPTQMPLARPRRRASGHEPVSTTSTRGAALLSMPRRPTGADTHAAPRMGRVVENAACPRARRRPGTGPSTCVSDHGPDVCAPLQHVVEGCVLPRGGLSSGHRIPRDG</sequence>
<evidence type="ECO:0000313" key="2">
    <source>
        <dbReference type="EMBL" id="OWO97848.1"/>
    </source>
</evidence>
<proteinExistence type="predicted"/>
<feature type="region of interest" description="Disordered" evidence="1">
    <location>
        <begin position="169"/>
        <end position="205"/>
    </location>
</feature>
<dbReference type="InParanoid" id="A0A218YS79"/>
<feature type="region of interest" description="Disordered" evidence="1">
    <location>
        <begin position="27"/>
        <end position="65"/>
    </location>
</feature>
<dbReference type="AlphaFoldDB" id="A0A218YS79"/>
<protein>
    <submittedName>
        <fullName evidence="2">Uncharacterized protein</fullName>
    </submittedName>
</protein>
<keyword evidence="3" id="KW-1185">Reference proteome</keyword>
<dbReference type="Proteomes" id="UP000242519">
    <property type="component" value="Unassembled WGS sequence"/>
</dbReference>
<evidence type="ECO:0000256" key="1">
    <source>
        <dbReference type="SAM" id="MobiDB-lite"/>
    </source>
</evidence>
<evidence type="ECO:0000313" key="3">
    <source>
        <dbReference type="Proteomes" id="UP000242519"/>
    </source>
</evidence>
<dbReference type="EMBL" id="MZNU01000422">
    <property type="protein sequence ID" value="OWO97848.1"/>
    <property type="molecule type" value="Genomic_DNA"/>
</dbReference>
<reference evidence="2 3" key="1">
    <citation type="submission" date="2017-04" db="EMBL/GenBank/DDBJ databases">
        <title>Draft genome sequence of Marssonina coronaria NL1: causal agent of apple blotch.</title>
        <authorList>
            <person name="Cheng Q."/>
        </authorList>
    </citation>
    <scope>NUCLEOTIDE SEQUENCE [LARGE SCALE GENOMIC DNA]</scope>
    <source>
        <strain evidence="2 3">NL1</strain>
    </source>
</reference>
<comment type="caution">
    <text evidence="2">The sequence shown here is derived from an EMBL/GenBank/DDBJ whole genome shotgun (WGS) entry which is preliminary data.</text>
</comment>
<feature type="compositionally biased region" description="Low complexity" evidence="1">
    <location>
        <begin position="41"/>
        <end position="51"/>
    </location>
</feature>
<name>A0A218YS79_9HELO</name>
<gene>
    <name evidence="2" type="ORF">B2J93_7227</name>
</gene>
<accession>A0A218YS79</accession>